<organism evidence="2 3">
    <name type="scientific">Saccharothrix algeriensis</name>
    <dbReference type="NCBI Taxonomy" id="173560"/>
    <lineage>
        <taxon>Bacteria</taxon>
        <taxon>Bacillati</taxon>
        <taxon>Actinomycetota</taxon>
        <taxon>Actinomycetes</taxon>
        <taxon>Pseudonocardiales</taxon>
        <taxon>Pseudonocardiaceae</taxon>
        <taxon>Saccharothrix</taxon>
    </lineage>
</organism>
<evidence type="ECO:0000313" key="3">
    <source>
        <dbReference type="Proteomes" id="UP000671828"/>
    </source>
</evidence>
<reference evidence="2" key="1">
    <citation type="submission" date="2021-04" db="EMBL/GenBank/DDBJ databases">
        <title>Saccharothrix algeriensis WGS.</title>
        <authorList>
            <person name="Stuskova K."/>
            <person name="Hakalova E."/>
            <person name="Tebbal A.B."/>
            <person name="Eichmeier A."/>
        </authorList>
    </citation>
    <scope>NUCLEOTIDE SEQUENCE</scope>
    <source>
        <strain evidence="2">NRRL B-24137</strain>
    </source>
</reference>
<dbReference type="SUPFAM" id="SSF54637">
    <property type="entry name" value="Thioesterase/thiol ester dehydrase-isomerase"/>
    <property type="match status" value="1"/>
</dbReference>
<evidence type="ECO:0000313" key="2">
    <source>
        <dbReference type="EMBL" id="QTR04459.1"/>
    </source>
</evidence>
<gene>
    <name evidence="2" type="ORF">J7S33_06130</name>
</gene>
<dbReference type="Pfam" id="PF03061">
    <property type="entry name" value="4HBT"/>
    <property type="match status" value="1"/>
</dbReference>
<name>A0A8T8I1C2_9PSEU</name>
<dbReference type="InterPro" id="IPR029069">
    <property type="entry name" value="HotDog_dom_sf"/>
</dbReference>
<accession>A0A8T8I1C2</accession>
<dbReference type="Proteomes" id="UP000671828">
    <property type="component" value="Chromosome"/>
</dbReference>
<protein>
    <submittedName>
        <fullName evidence="2">PaaI family thioesterase</fullName>
    </submittedName>
</protein>
<sequence length="136" mass="13850">MSGPPGAAAVPDLWSGALGRRLALPEVTAAADGSFVARAEPDADLLGQRETVFGGWLACVVDHVAGVATAAHLGSAAGFLTADLRVRFVRPVDGKPVTFTAVPRGVGARLVDVGGRGEQFGVLCCQAELTQVISRG</sequence>
<dbReference type="EMBL" id="CP072788">
    <property type="protein sequence ID" value="QTR04459.1"/>
    <property type="molecule type" value="Genomic_DNA"/>
</dbReference>
<dbReference type="CDD" id="cd03443">
    <property type="entry name" value="PaaI_thioesterase"/>
    <property type="match status" value="1"/>
</dbReference>
<dbReference type="AlphaFoldDB" id="A0A8T8I1C2"/>
<dbReference type="InterPro" id="IPR006683">
    <property type="entry name" value="Thioestr_dom"/>
</dbReference>
<proteinExistence type="predicted"/>
<feature type="domain" description="Thioesterase" evidence="1">
    <location>
        <begin position="51"/>
        <end position="116"/>
    </location>
</feature>
<dbReference type="Gene3D" id="3.10.129.10">
    <property type="entry name" value="Hotdog Thioesterase"/>
    <property type="match status" value="1"/>
</dbReference>
<evidence type="ECO:0000259" key="1">
    <source>
        <dbReference type="Pfam" id="PF03061"/>
    </source>
</evidence>